<sequence>SGVRIRVLVQDYPNTPGLAIKEYWGLGSSVPGGDDKYVVLVADDFGGKGNLLNFNVSPEVDLLVSPAYFSRLSGKYGTKFYVRDRGEDIAIMDAVEDLAACLVGEEGMCSVVNASEALLGLKFLGRPAGGCEREQIEKLDCFQGGKEVDYNQFRTLILPVLMTAPSSARKKAELTVVERGEAILTDTKLSAEEKLAAMAKLHEDAKNSNWLEQCGAYETVVDGETEVVKSFVASES</sequence>
<keyword evidence="2" id="KW-1185">Reference proteome</keyword>
<name>A0A9W6ZAZ0_9STRA</name>
<evidence type="ECO:0000313" key="1">
    <source>
        <dbReference type="EMBL" id="GMH50849.1"/>
    </source>
</evidence>
<dbReference type="OrthoDB" id="417797at2759"/>
<dbReference type="EMBL" id="BRXZ01001959">
    <property type="protein sequence ID" value="GMH50849.1"/>
    <property type="molecule type" value="Genomic_DNA"/>
</dbReference>
<evidence type="ECO:0000313" key="2">
    <source>
        <dbReference type="Proteomes" id="UP001165082"/>
    </source>
</evidence>
<protein>
    <submittedName>
        <fullName evidence="1">Uncharacterized protein</fullName>
    </submittedName>
</protein>
<feature type="non-terminal residue" evidence="1">
    <location>
        <position position="236"/>
    </location>
</feature>
<accession>A0A9W6ZAZ0</accession>
<dbReference type="Proteomes" id="UP001165082">
    <property type="component" value="Unassembled WGS sequence"/>
</dbReference>
<proteinExistence type="predicted"/>
<organism evidence="1 2">
    <name type="scientific">Triparma retinervis</name>
    <dbReference type="NCBI Taxonomy" id="2557542"/>
    <lineage>
        <taxon>Eukaryota</taxon>
        <taxon>Sar</taxon>
        <taxon>Stramenopiles</taxon>
        <taxon>Ochrophyta</taxon>
        <taxon>Bolidophyceae</taxon>
        <taxon>Parmales</taxon>
        <taxon>Triparmaceae</taxon>
        <taxon>Triparma</taxon>
    </lineage>
</organism>
<comment type="caution">
    <text evidence="1">The sequence shown here is derived from an EMBL/GenBank/DDBJ whole genome shotgun (WGS) entry which is preliminary data.</text>
</comment>
<dbReference type="AlphaFoldDB" id="A0A9W6ZAZ0"/>
<reference evidence="1" key="1">
    <citation type="submission" date="2022-07" db="EMBL/GenBank/DDBJ databases">
        <title>Genome analysis of Parmales, a sister group of diatoms, reveals the evolutionary specialization of diatoms from phago-mixotrophs to photoautotrophs.</title>
        <authorList>
            <person name="Ban H."/>
            <person name="Sato S."/>
            <person name="Yoshikawa S."/>
            <person name="Kazumasa Y."/>
            <person name="Nakamura Y."/>
            <person name="Ichinomiya M."/>
            <person name="Saitoh K."/>
            <person name="Sato N."/>
            <person name="Blanc-Mathieu R."/>
            <person name="Endo H."/>
            <person name="Kuwata A."/>
            <person name="Ogata H."/>
        </authorList>
    </citation>
    <scope>NUCLEOTIDE SEQUENCE</scope>
</reference>
<dbReference type="PANTHER" id="PTHR35514:SF1">
    <property type="entry name" value="THYLAKOID LUMENAL 15.0 KDA PROTEIN 2, CHLOROPLASTIC"/>
    <property type="match status" value="1"/>
</dbReference>
<gene>
    <name evidence="1" type="ORF">TrRE_jg12306</name>
</gene>
<dbReference type="PANTHER" id="PTHR35514">
    <property type="entry name" value="THYLAKOID LUMENAL 15.0 KDA PROTEIN 2, CHLOROPLASTIC"/>
    <property type="match status" value="1"/>
</dbReference>